<accession>A0A9P1JFQ1</accession>
<dbReference type="InterPro" id="IPR051056">
    <property type="entry name" value="Glycosyl_Hydrolase_73"/>
</dbReference>
<dbReference type="KEGG" id="bao:BAMF_0954"/>
<dbReference type="InterPro" id="IPR002901">
    <property type="entry name" value="MGlyc_endo_b_GlcNAc-like_dom"/>
</dbReference>
<feature type="compositionally biased region" description="Low complexity" evidence="2">
    <location>
        <begin position="153"/>
        <end position="173"/>
    </location>
</feature>
<keyword evidence="5" id="KW-1185">Reference proteome</keyword>
<dbReference type="Gene3D" id="1.10.530.10">
    <property type="match status" value="1"/>
</dbReference>
<dbReference type="PRINTS" id="PR01002">
    <property type="entry name" value="FLGFLGJ"/>
</dbReference>
<dbReference type="Pfam" id="PF05709">
    <property type="entry name" value="Sipho_tail"/>
    <property type="match status" value="1"/>
</dbReference>
<keyword evidence="4" id="KW-0326">Glycosidase</keyword>
<evidence type="ECO:0000256" key="2">
    <source>
        <dbReference type="SAM" id="MobiDB-lite"/>
    </source>
</evidence>
<organism evidence="4 5">
    <name type="scientific">Bacillus amyloliquefaciens (strain ATCC 23350 / DSM 7 / BCRC 11601 / CCUG 28519 / NBRC 15535 / NRRL B-14393 / F)</name>
    <dbReference type="NCBI Taxonomy" id="692420"/>
    <lineage>
        <taxon>Bacteria</taxon>
        <taxon>Bacillati</taxon>
        <taxon>Bacillota</taxon>
        <taxon>Bacilli</taxon>
        <taxon>Bacillales</taxon>
        <taxon>Bacillaceae</taxon>
        <taxon>Bacillus</taxon>
        <taxon>Bacillus amyloliquefaciens group</taxon>
    </lineage>
</organism>
<dbReference type="RefSeq" id="WP_013351575.1">
    <property type="nucleotide sequence ID" value="NC_014551.1"/>
</dbReference>
<name>A0A9P1JFQ1_BACAS</name>
<dbReference type="Pfam" id="PF01832">
    <property type="entry name" value="Glucosaminidase"/>
    <property type="match status" value="1"/>
</dbReference>
<reference evidence="5" key="2">
    <citation type="journal article" date="2011" name="J. Biotechnol.">
        <title>Genome sequence of B. amyloliquefaciens type strain DSM7(T) reveals differences to plant-associated B. amyloliquefaciens FZB42.</title>
        <authorList>
            <person name="Ruckert C."/>
            <person name="Blom J."/>
            <person name="Chen X."/>
            <person name="Reva O."/>
            <person name="Borriss R."/>
        </authorList>
    </citation>
    <scope>NUCLEOTIDE SEQUENCE [LARGE SCALE GENOMIC DNA]</scope>
    <source>
        <strain evidence="5">DSM 7</strain>
    </source>
</reference>
<dbReference type="InterPro" id="IPR008841">
    <property type="entry name" value="Siphovirus-type_tail_N"/>
</dbReference>
<sequence length="474" mass="52670">MSNTDFIKKIAPDAQKIFVNYKILASLVIAQGCLESAYGTSGLAVNGKNLFGVKGEYNGKYVIMKTWEVINGRNVQVDAKFRKYPTWYESMQDLAKLYVNGVSWDLNHYKAVVGEKNYKKATAALVDAGYATDPSYASKLNRIIETYNLTKYDTAPSPSNPSTPTTPDTNNPAPVVVEEPEVSIDVFSSVYTTPPSGVPITDSNFRILYKDGRIIDMARDLSVLVRSFKIASPTPDIDYETIPGRDGLVRVGKNFGARTLTAECLLLGADDVDFHLLQAELFHALHREEEFFLVSEATPKKRWRVELSASFTPDRIGSFGDFTLTFQSASTYCESVGTTLDAFTFDANKWQIGEGLTDDIPSYKHKTKTFRIFNAGAVRLDPRYMPLKITYKGASDKLSIKNRTTGDLWAFSGTSTAKEAIQISGVTSKKGNVSILGQTNFGLITLEPGWNEFELNGTSGDFEITFDFRFHYYA</sequence>
<dbReference type="Gene3D" id="4.10.80.30">
    <property type="entry name" value="DNA polymerase, domain 6"/>
    <property type="match status" value="1"/>
</dbReference>
<dbReference type="PANTHER" id="PTHR33308">
    <property type="entry name" value="PEPTIDOGLYCAN HYDROLASE FLGJ"/>
    <property type="match status" value="1"/>
</dbReference>
<feature type="domain" description="Mannosyl-glycoprotein endo-beta-N-acetylglucosamidase-like" evidence="3">
    <location>
        <begin position="2"/>
        <end position="153"/>
    </location>
</feature>
<evidence type="ECO:0000259" key="3">
    <source>
        <dbReference type="SMART" id="SM00047"/>
    </source>
</evidence>
<dbReference type="GO" id="GO:0003796">
    <property type="term" value="F:lysozyme activity"/>
    <property type="evidence" value="ECO:0007669"/>
    <property type="project" value="UniProtKB-EC"/>
</dbReference>
<gene>
    <name evidence="4" type="primary">lytG1</name>
    <name evidence="4" type="ordered locus">BAMF_0954</name>
</gene>
<dbReference type="AlphaFoldDB" id="A0A9P1JFQ1"/>
<keyword evidence="1 4" id="KW-0378">Hydrolase</keyword>
<dbReference type="SMART" id="SM00047">
    <property type="entry name" value="LYZ2"/>
    <property type="match status" value="1"/>
</dbReference>
<evidence type="ECO:0000256" key="1">
    <source>
        <dbReference type="ARBA" id="ARBA00022801"/>
    </source>
</evidence>
<reference evidence="4 5" key="1">
    <citation type="journal article" date="2011" name="Int. J. Syst. Evol. Microbiol.">
        <title>Relationship of Bacillus amyloliquefaciens clades associated with strains DSM 7T and FZB42T: a proposal for Bacillus amyloliquefaciens subsp. amyloliquefaciens subsp. nov. and Bacillus amyloliquefaciens subsp. plantarum subsp. nov. based on complete genome sequence comparisons.</title>
        <authorList>
            <person name="Borriss R."/>
            <person name="Chen X.H."/>
            <person name="Rueckert C."/>
            <person name="Blom J."/>
            <person name="Becker A."/>
            <person name="Baumgarth B."/>
            <person name="Fan B."/>
            <person name="Pukall R."/>
            <person name="Schumann P."/>
            <person name="Sproer C."/>
            <person name="Junge H."/>
            <person name="Vater J."/>
            <person name="Puhler A."/>
            <person name="Klenk H.P."/>
        </authorList>
    </citation>
    <scope>NUCLEOTIDE SEQUENCE [LARGE SCALE GENOMIC DNA]</scope>
    <source>
        <strain evidence="5">DSM 7</strain>
    </source>
</reference>
<dbReference type="GO" id="GO:0004040">
    <property type="term" value="F:amidase activity"/>
    <property type="evidence" value="ECO:0007669"/>
    <property type="project" value="InterPro"/>
</dbReference>
<evidence type="ECO:0000313" key="5">
    <source>
        <dbReference type="Proteomes" id="UP000006562"/>
    </source>
</evidence>
<protein>
    <submittedName>
        <fullName evidence="4">Glycoside Hydrolase Family 73</fullName>
        <ecNumber evidence="4">3.2.1.17</ecNumber>
    </submittedName>
</protein>
<evidence type="ECO:0000313" key="4">
    <source>
        <dbReference type="EMBL" id="CBI42080.1"/>
    </source>
</evidence>
<dbReference type="EMBL" id="FN597644">
    <property type="protein sequence ID" value="CBI42080.1"/>
    <property type="molecule type" value="Genomic_DNA"/>
</dbReference>
<dbReference type="PANTHER" id="PTHR33308:SF10">
    <property type="entry name" value="EXO-GLUCOSAMINIDASE LYTG"/>
    <property type="match status" value="1"/>
</dbReference>
<dbReference type="EC" id="3.2.1.17" evidence="4"/>
<dbReference type="Gene3D" id="2.40.30.200">
    <property type="match status" value="1"/>
</dbReference>
<feature type="region of interest" description="Disordered" evidence="2">
    <location>
        <begin position="151"/>
        <end position="173"/>
    </location>
</feature>
<proteinExistence type="predicted"/>
<dbReference type="Proteomes" id="UP000006562">
    <property type="component" value="Chromosome"/>
</dbReference>